<evidence type="ECO:0000256" key="1">
    <source>
        <dbReference type="ARBA" id="ARBA00009176"/>
    </source>
</evidence>
<sequence>MESTMRLVIDTDPGVDDAIAILMALAAPGVEVIGLTTLGGNVPRARATRNALALLQAAGQADIPVARGAARPIKGQYRPSVAFHGPGGLSVRLPQPSCSPVKETAIDFLHREITSEPGSIFVLALGPLTNLSRLESRYPGTLSLAAGVVVMGGAVETRGNVTPRAEFNFHSDALAAAQVLYLNVPIALADLASCRQVGISRGQAFKITAEAPLGNLALRILQGWFQCDPQRQRFEFYDPLAVAMALDPGVATFRQVALDVGTEPGPHWGETTVAGEPGPVALAHRVDASRFFALLNELFAWRGL</sequence>
<dbReference type="AlphaFoldDB" id="A0AA35R5U3"/>
<dbReference type="SUPFAM" id="SSF53590">
    <property type="entry name" value="Nucleoside hydrolase"/>
    <property type="match status" value="1"/>
</dbReference>
<dbReference type="PANTHER" id="PTHR12304:SF4">
    <property type="entry name" value="URIDINE NUCLEOSIDASE"/>
    <property type="match status" value="1"/>
</dbReference>
<comment type="caution">
    <text evidence="5">The sequence shown here is derived from an EMBL/GenBank/DDBJ whole genome shotgun (WGS) entry which is preliminary data.</text>
</comment>
<evidence type="ECO:0000259" key="4">
    <source>
        <dbReference type="Pfam" id="PF01156"/>
    </source>
</evidence>
<keyword evidence="3" id="KW-0326">Glycosidase</keyword>
<protein>
    <submittedName>
        <fullName evidence="5">Uncharacterized protein C1683.06c</fullName>
    </submittedName>
</protein>
<dbReference type="EMBL" id="CASHTH010000599">
    <property type="protein sequence ID" value="CAI8005325.1"/>
    <property type="molecule type" value="Genomic_DNA"/>
</dbReference>
<organism evidence="5 6">
    <name type="scientific">Geodia barretti</name>
    <name type="common">Barrett's horny sponge</name>
    <dbReference type="NCBI Taxonomy" id="519541"/>
    <lineage>
        <taxon>Eukaryota</taxon>
        <taxon>Metazoa</taxon>
        <taxon>Porifera</taxon>
        <taxon>Demospongiae</taxon>
        <taxon>Heteroscleromorpha</taxon>
        <taxon>Tetractinellida</taxon>
        <taxon>Astrophorina</taxon>
        <taxon>Geodiidae</taxon>
        <taxon>Geodia</taxon>
    </lineage>
</organism>
<dbReference type="GO" id="GO:0008477">
    <property type="term" value="F:purine nucleosidase activity"/>
    <property type="evidence" value="ECO:0007669"/>
    <property type="project" value="TreeGrafter"/>
</dbReference>
<dbReference type="PROSITE" id="PS01247">
    <property type="entry name" value="IUNH"/>
    <property type="match status" value="1"/>
</dbReference>
<dbReference type="InterPro" id="IPR015910">
    <property type="entry name" value="I/U_nuclsd_hydro_CS"/>
</dbReference>
<evidence type="ECO:0000256" key="2">
    <source>
        <dbReference type="ARBA" id="ARBA00022801"/>
    </source>
</evidence>
<dbReference type="Proteomes" id="UP001174909">
    <property type="component" value="Unassembled WGS sequence"/>
</dbReference>
<dbReference type="InterPro" id="IPR036452">
    <property type="entry name" value="Ribo_hydro-like"/>
</dbReference>
<name>A0AA35R5U3_GEOBA</name>
<feature type="domain" description="Inosine/uridine-preferring nucleoside hydrolase" evidence="4">
    <location>
        <begin position="7"/>
        <end position="292"/>
    </location>
</feature>
<gene>
    <name evidence="5" type="ORF">GBAR_LOCUS4151</name>
</gene>
<proteinExistence type="inferred from homology"/>
<evidence type="ECO:0000313" key="6">
    <source>
        <dbReference type="Proteomes" id="UP001174909"/>
    </source>
</evidence>
<dbReference type="Pfam" id="PF01156">
    <property type="entry name" value="IU_nuc_hydro"/>
    <property type="match status" value="1"/>
</dbReference>
<dbReference type="Gene3D" id="3.90.245.10">
    <property type="entry name" value="Ribonucleoside hydrolase-like"/>
    <property type="match status" value="1"/>
</dbReference>
<dbReference type="GO" id="GO:0006152">
    <property type="term" value="P:purine nucleoside catabolic process"/>
    <property type="evidence" value="ECO:0007669"/>
    <property type="project" value="TreeGrafter"/>
</dbReference>
<dbReference type="PANTHER" id="PTHR12304">
    <property type="entry name" value="INOSINE-URIDINE PREFERRING NUCLEOSIDE HYDROLASE"/>
    <property type="match status" value="1"/>
</dbReference>
<dbReference type="InterPro" id="IPR001910">
    <property type="entry name" value="Inosine/uridine_hydrolase_dom"/>
</dbReference>
<reference evidence="5" key="1">
    <citation type="submission" date="2023-03" db="EMBL/GenBank/DDBJ databases">
        <authorList>
            <person name="Steffen K."/>
            <person name="Cardenas P."/>
        </authorList>
    </citation>
    <scope>NUCLEOTIDE SEQUENCE</scope>
</reference>
<dbReference type="InterPro" id="IPR023186">
    <property type="entry name" value="IUNH"/>
</dbReference>
<evidence type="ECO:0000313" key="5">
    <source>
        <dbReference type="EMBL" id="CAI8005325.1"/>
    </source>
</evidence>
<evidence type="ECO:0000256" key="3">
    <source>
        <dbReference type="ARBA" id="ARBA00023295"/>
    </source>
</evidence>
<comment type="similarity">
    <text evidence="1">Belongs to the IUNH family.</text>
</comment>
<keyword evidence="6" id="KW-1185">Reference proteome</keyword>
<dbReference type="GO" id="GO:0005829">
    <property type="term" value="C:cytosol"/>
    <property type="evidence" value="ECO:0007669"/>
    <property type="project" value="TreeGrafter"/>
</dbReference>
<dbReference type="GO" id="GO:0045437">
    <property type="term" value="F:uridine nucleosidase activity"/>
    <property type="evidence" value="ECO:0007669"/>
    <property type="project" value="UniProtKB-ARBA"/>
</dbReference>
<accession>A0AA35R5U3</accession>
<keyword evidence="2" id="KW-0378">Hydrolase</keyword>